<keyword evidence="1" id="KW-0472">Membrane</keyword>
<sequence length="161" mass="17401">MELQTESQLRFQRREWKVQKVGTIVLVAFILAALIGLLGAGPLATATRSSPNSLVSVEVDRITRLKTENSMTLTFAPEVVENGTITLELTGPWASGIDLQRITPEPSEQKSIPGGLAMIFQADPSSETEVTLSIAGQEYLLLTGQATVNGETVTFNQFVLP</sequence>
<dbReference type="EMBL" id="QREH01000001">
    <property type="protein sequence ID" value="REE04479.1"/>
    <property type="molecule type" value="Genomic_DNA"/>
</dbReference>
<keyword evidence="3" id="KW-1185">Reference proteome</keyword>
<accession>A0A3D9LDH6</accession>
<feature type="transmembrane region" description="Helical" evidence="1">
    <location>
        <begin position="21"/>
        <end position="44"/>
    </location>
</feature>
<evidence type="ECO:0000313" key="2">
    <source>
        <dbReference type="EMBL" id="REE04479.1"/>
    </source>
</evidence>
<comment type="caution">
    <text evidence="2">The sequence shown here is derived from an EMBL/GenBank/DDBJ whole genome shotgun (WGS) entry which is preliminary data.</text>
</comment>
<gene>
    <name evidence="2" type="ORF">C8E99_2315</name>
</gene>
<evidence type="ECO:0000256" key="1">
    <source>
        <dbReference type="SAM" id="Phobius"/>
    </source>
</evidence>
<dbReference type="OrthoDB" id="5146980at2"/>
<keyword evidence="1" id="KW-0812">Transmembrane</keyword>
<dbReference type="AlphaFoldDB" id="A0A3D9LDH6"/>
<proteinExistence type="predicted"/>
<dbReference type="Proteomes" id="UP000256727">
    <property type="component" value="Unassembled WGS sequence"/>
</dbReference>
<reference evidence="2 3" key="1">
    <citation type="submission" date="2018-07" db="EMBL/GenBank/DDBJ databases">
        <title>Sequencing the genomes of 1000 actinobacteria strains.</title>
        <authorList>
            <person name="Klenk H.-P."/>
        </authorList>
    </citation>
    <scope>NUCLEOTIDE SEQUENCE [LARGE SCALE GENOMIC DNA]</scope>
    <source>
        <strain evidence="2 3">DSM 14442</strain>
    </source>
</reference>
<keyword evidence="1" id="KW-1133">Transmembrane helix</keyword>
<evidence type="ECO:0000313" key="3">
    <source>
        <dbReference type="Proteomes" id="UP000256727"/>
    </source>
</evidence>
<name>A0A3D9LDH6_9MICC</name>
<organism evidence="2 3">
    <name type="scientific">Citricoccus muralis</name>
    <dbReference type="NCBI Taxonomy" id="169134"/>
    <lineage>
        <taxon>Bacteria</taxon>
        <taxon>Bacillati</taxon>
        <taxon>Actinomycetota</taxon>
        <taxon>Actinomycetes</taxon>
        <taxon>Micrococcales</taxon>
        <taxon>Micrococcaceae</taxon>
        <taxon>Citricoccus</taxon>
    </lineage>
</organism>
<protein>
    <submittedName>
        <fullName evidence="2">Uncharacterized protein</fullName>
    </submittedName>
</protein>
<dbReference type="RefSeq" id="WP_115932402.1">
    <property type="nucleotide sequence ID" value="NZ_QREH01000001.1"/>
</dbReference>